<comment type="caution">
    <text evidence="2">The sequence shown here is derived from an EMBL/GenBank/DDBJ whole genome shotgun (WGS) entry which is preliminary data.</text>
</comment>
<feature type="transmembrane region" description="Helical" evidence="1">
    <location>
        <begin position="64"/>
        <end position="81"/>
    </location>
</feature>
<evidence type="ECO:0000313" key="3">
    <source>
        <dbReference type="Proteomes" id="UP001157125"/>
    </source>
</evidence>
<feature type="transmembrane region" description="Helical" evidence="1">
    <location>
        <begin position="12"/>
        <end position="31"/>
    </location>
</feature>
<name>A0ABQ6I8A8_9MICO</name>
<keyword evidence="1" id="KW-0472">Membrane</keyword>
<protein>
    <submittedName>
        <fullName evidence="2">Uncharacterized protein</fullName>
    </submittedName>
</protein>
<dbReference type="Proteomes" id="UP001157125">
    <property type="component" value="Unassembled WGS sequence"/>
</dbReference>
<gene>
    <name evidence="2" type="ORF">GCM10025876_01840</name>
</gene>
<sequence>MSSSPAAPSRRHLTALLVVLVVVQFGAPITLHGHGWALVYLAVYIGLIAVAVTRFAANHVQHRVLIGASVAMAGAGVWFAFHQESTAAQGALMAGIGLLQAALLVTMSGALLRPPPDLRTIDMLLIALGAYLLIGGVFGAVMGLQEIAVPGSWQASTGEALTWQDMVYTSM</sequence>
<feature type="transmembrane region" description="Helical" evidence="1">
    <location>
        <begin position="87"/>
        <end position="112"/>
    </location>
</feature>
<dbReference type="RefSeq" id="WP_284327149.1">
    <property type="nucleotide sequence ID" value="NZ_BSUN01000001.1"/>
</dbReference>
<feature type="transmembrane region" description="Helical" evidence="1">
    <location>
        <begin position="124"/>
        <end position="144"/>
    </location>
</feature>
<keyword evidence="1" id="KW-0812">Transmembrane</keyword>
<organism evidence="2 3">
    <name type="scientific">Demequina litorisediminis</name>
    <dbReference type="NCBI Taxonomy" id="1849022"/>
    <lineage>
        <taxon>Bacteria</taxon>
        <taxon>Bacillati</taxon>
        <taxon>Actinomycetota</taxon>
        <taxon>Actinomycetes</taxon>
        <taxon>Micrococcales</taxon>
        <taxon>Demequinaceae</taxon>
        <taxon>Demequina</taxon>
    </lineage>
</organism>
<feature type="transmembrane region" description="Helical" evidence="1">
    <location>
        <begin position="37"/>
        <end position="57"/>
    </location>
</feature>
<evidence type="ECO:0000256" key="1">
    <source>
        <dbReference type="SAM" id="Phobius"/>
    </source>
</evidence>
<proteinExistence type="predicted"/>
<keyword evidence="3" id="KW-1185">Reference proteome</keyword>
<keyword evidence="1" id="KW-1133">Transmembrane helix</keyword>
<dbReference type="EMBL" id="BSUN01000001">
    <property type="protein sequence ID" value="GMA33980.1"/>
    <property type="molecule type" value="Genomic_DNA"/>
</dbReference>
<accession>A0ABQ6I8A8</accession>
<reference evidence="3" key="1">
    <citation type="journal article" date="2019" name="Int. J. Syst. Evol. Microbiol.">
        <title>The Global Catalogue of Microorganisms (GCM) 10K type strain sequencing project: providing services to taxonomists for standard genome sequencing and annotation.</title>
        <authorList>
            <consortium name="The Broad Institute Genomics Platform"/>
            <consortium name="The Broad Institute Genome Sequencing Center for Infectious Disease"/>
            <person name="Wu L."/>
            <person name="Ma J."/>
        </authorList>
    </citation>
    <scope>NUCLEOTIDE SEQUENCE [LARGE SCALE GENOMIC DNA]</scope>
    <source>
        <strain evidence="3">NBRC 112299</strain>
    </source>
</reference>
<evidence type="ECO:0000313" key="2">
    <source>
        <dbReference type="EMBL" id="GMA33980.1"/>
    </source>
</evidence>